<comment type="caution">
    <text evidence="1">The sequence shown here is derived from an EMBL/GenBank/DDBJ whole genome shotgun (WGS) entry which is preliminary data.</text>
</comment>
<dbReference type="AlphaFoldDB" id="A0A4Z0QJ99"/>
<organism evidence="1 2">
    <name type="scientific">Hymenobacter metallicola</name>
    <dbReference type="NCBI Taxonomy" id="2563114"/>
    <lineage>
        <taxon>Bacteria</taxon>
        <taxon>Pseudomonadati</taxon>
        <taxon>Bacteroidota</taxon>
        <taxon>Cytophagia</taxon>
        <taxon>Cytophagales</taxon>
        <taxon>Hymenobacteraceae</taxon>
        <taxon>Hymenobacter</taxon>
    </lineage>
</organism>
<protein>
    <submittedName>
        <fullName evidence="1">Uncharacterized protein</fullName>
    </submittedName>
</protein>
<accession>A0A4Z0QJ99</accession>
<dbReference type="EMBL" id="SRMB01000001">
    <property type="protein sequence ID" value="TGE29765.1"/>
    <property type="molecule type" value="Genomic_DNA"/>
</dbReference>
<name>A0A4Z0QJ99_9BACT</name>
<evidence type="ECO:0000313" key="1">
    <source>
        <dbReference type="EMBL" id="TGE29765.1"/>
    </source>
</evidence>
<gene>
    <name evidence="1" type="ORF">E5K02_09985</name>
</gene>
<dbReference type="Proteomes" id="UP000298471">
    <property type="component" value="Unassembled WGS sequence"/>
</dbReference>
<sequence length="82" mass="9317">MRLHQAQLLMRAHFPEADRLLFTKGGPTQTLTLLAHGQTLCTAIFSHYALLSFRSDYYDEHEMTAVINEFCFGKTLTLQLAA</sequence>
<reference evidence="1 2" key="1">
    <citation type="submission" date="2019-04" db="EMBL/GenBank/DDBJ databases">
        <authorList>
            <person name="Feng G."/>
            <person name="Zhang J."/>
            <person name="Zhu H."/>
        </authorList>
    </citation>
    <scope>NUCLEOTIDE SEQUENCE [LARGE SCALE GENOMIC DNA]</scope>
    <source>
        <strain evidence="1 2">9PBR-1</strain>
    </source>
</reference>
<keyword evidence="2" id="KW-1185">Reference proteome</keyword>
<dbReference type="RefSeq" id="WP_135394529.1">
    <property type="nucleotide sequence ID" value="NZ_SRMB01000001.1"/>
</dbReference>
<evidence type="ECO:0000313" key="2">
    <source>
        <dbReference type="Proteomes" id="UP000298471"/>
    </source>
</evidence>
<proteinExistence type="predicted"/>